<name>A0A8J7DVR8_9CYAN</name>
<dbReference type="NCBIfam" id="TIGR02595">
    <property type="entry name" value="PEP_CTERM"/>
    <property type="match status" value="1"/>
</dbReference>
<sequence length="209" mass="22584">MKSITLKKIALATVGTAIATFAIESKPVQATTFFFSDFPSSVAPSFDFSKGDLDLTVTGQSTNGPRNVFQGLFGLGVKGGRFDSPQIDGFGPDETLLLNFDKKVKILSATFSRVGRNDDFKLLVDGDTLVAADIPGGNSWDLGIRNFNFRQFSPDNKGFQFGFTVTGKNDDYFLKKVKVKTVPEPATALGLLSVGALGVISRRKRQQKG</sequence>
<proteinExistence type="predicted"/>
<dbReference type="InterPro" id="IPR013424">
    <property type="entry name" value="Ice-binding_C"/>
</dbReference>
<comment type="caution">
    <text evidence="2">The sequence shown here is derived from an EMBL/GenBank/DDBJ whole genome shotgun (WGS) entry which is preliminary data.</text>
</comment>
<dbReference type="Proteomes" id="UP000654482">
    <property type="component" value="Unassembled WGS sequence"/>
</dbReference>
<keyword evidence="3" id="KW-1185">Reference proteome</keyword>
<evidence type="ECO:0000313" key="2">
    <source>
        <dbReference type="EMBL" id="MBE9116004.1"/>
    </source>
</evidence>
<feature type="domain" description="Ice-binding protein C-terminal" evidence="1">
    <location>
        <begin position="181"/>
        <end position="204"/>
    </location>
</feature>
<dbReference type="RefSeq" id="WP_194029090.1">
    <property type="nucleotide sequence ID" value="NZ_JADEWZ010000010.1"/>
</dbReference>
<reference evidence="2" key="1">
    <citation type="submission" date="2020-10" db="EMBL/GenBank/DDBJ databases">
        <authorList>
            <person name="Castelo-Branco R."/>
            <person name="Eusebio N."/>
            <person name="Adriana R."/>
            <person name="Vieira A."/>
            <person name="Brugerolle De Fraissinette N."/>
            <person name="Rezende De Castro R."/>
            <person name="Schneider M.P."/>
            <person name="Vasconcelos V."/>
            <person name="Leao P.N."/>
        </authorList>
    </citation>
    <scope>NUCLEOTIDE SEQUENCE</scope>
    <source>
        <strain evidence="2">LEGE 07157</strain>
    </source>
</reference>
<protein>
    <submittedName>
        <fullName evidence="2">PEP-CTERM sorting domain-containing protein</fullName>
    </submittedName>
</protein>
<dbReference type="EMBL" id="JADEWZ010000010">
    <property type="protein sequence ID" value="MBE9116004.1"/>
    <property type="molecule type" value="Genomic_DNA"/>
</dbReference>
<dbReference type="AlphaFoldDB" id="A0A8J7DVR8"/>
<organism evidence="2 3">
    <name type="scientific">Lusitaniella coriacea LEGE 07157</name>
    <dbReference type="NCBI Taxonomy" id="945747"/>
    <lineage>
        <taxon>Bacteria</taxon>
        <taxon>Bacillati</taxon>
        <taxon>Cyanobacteriota</taxon>
        <taxon>Cyanophyceae</taxon>
        <taxon>Spirulinales</taxon>
        <taxon>Lusitaniellaceae</taxon>
        <taxon>Lusitaniella</taxon>
    </lineage>
</organism>
<accession>A0A8J7DVR8</accession>
<dbReference type="Pfam" id="PF07589">
    <property type="entry name" value="PEP-CTERM"/>
    <property type="match status" value="1"/>
</dbReference>
<gene>
    <name evidence="2" type="ORF">IQ249_08870</name>
</gene>
<evidence type="ECO:0000259" key="1">
    <source>
        <dbReference type="Pfam" id="PF07589"/>
    </source>
</evidence>
<evidence type="ECO:0000313" key="3">
    <source>
        <dbReference type="Proteomes" id="UP000654482"/>
    </source>
</evidence>